<evidence type="ECO:0000313" key="6">
    <source>
        <dbReference type="EMBL" id="KAF7992468.1"/>
    </source>
</evidence>
<dbReference type="Proteomes" id="UP000639338">
    <property type="component" value="Unassembled WGS sequence"/>
</dbReference>
<dbReference type="Pfam" id="PF00498">
    <property type="entry name" value="FHA"/>
    <property type="match status" value="1"/>
</dbReference>
<evidence type="ECO:0000313" key="7">
    <source>
        <dbReference type="Proteomes" id="UP000639338"/>
    </source>
</evidence>
<dbReference type="Gene3D" id="2.60.200.20">
    <property type="match status" value="1"/>
</dbReference>
<feature type="compositionally biased region" description="Polar residues" evidence="3">
    <location>
        <begin position="1"/>
        <end position="15"/>
    </location>
</feature>
<dbReference type="InterPro" id="IPR011009">
    <property type="entry name" value="Kinase-like_dom_sf"/>
</dbReference>
<evidence type="ECO:0000256" key="3">
    <source>
        <dbReference type="SAM" id="MobiDB-lite"/>
    </source>
</evidence>
<feature type="domain" description="FHA" evidence="4">
    <location>
        <begin position="62"/>
        <end position="130"/>
    </location>
</feature>
<dbReference type="Pfam" id="PF00069">
    <property type="entry name" value="Pkinase"/>
    <property type="match status" value="1"/>
</dbReference>
<dbReference type="PROSITE" id="PS50011">
    <property type="entry name" value="PROTEIN_KINASE_DOM"/>
    <property type="match status" value="1"/>
</dbReference>
<dbReference type="PANTHER" id="PTHR24347">
    <property type="entry name" value="SERINE/THREONINE-PROTEIN KINASE"/>
    <property type="match status" value="1"/>
</dbReference>
<dbReference type="GO" id="GO:0004672">
    <property type="term" value="F:protein kinase activity"/>
    <property type="evidence" value="ECO:0007669"/>
    <property type="project" value="InterPro"/>
</dbReference>
<dbReference type="SUPFAM" id="SSF56112">
    <property type="entry name" value="Protein kinase-like (PK-like)"/>
    <property type="match status" value="1"/>
</dbReference>
<feature type="region of interest" description="Disordered" evidence="3">
    <location>
        <begin position="1"/>
        <end position="37"/>
    </location>
</feature>
<comment type="caution">
    <text evidence="6">The sequence shown here is derived from an EMBL/GenBank/DDBJ whole genome shotgun (WGS) entry which is preliminary data.</text>
</comment>
<evidence type="ECO:0000259" key="4">
    <source>
        <dbReference type="PROSITE" id="PS50006"/>
    </source>
</evidence>
<evidence type="ECO:0000259" key="5">
    <source>
        <dbReference type="PROSITE" id="PS50011"/>
    </source>
</evidence>
<dbReference type="AlphaFoldDB" id="A0A834XTZ9"/>
<protein>
    <submittedName>
        <fullName evidence="6">Uncharacterized protein</fullName>
    </submittedName>
</protein>
<dbReference type="Gene3D" id="1.10.510.10">
    <property type="entry name" value="Transferase(Phosphotransferase) domain 1"/>
    <property type="match status" value="1"/>
</dbReference>
<evidence type="ECO:0000256" key="1">
    <source>
        <dbReference type="ARBA" id="ARBA00022741"/>
    </source>
</evidence>
<reference evidence="6 7" key="1">
    <citation type="submission" date="2020-08" db="EMBL/GenBank/DDBJ databases">
        <title>Aphidius gifuensis genome sequencing and assembly.</title>
        <authorList>
            <person name="Du Z."/>
        </authorList>
    </citation>
    <scope>NUCLEOTIDE SEQUENCE [LARGE SCALE GENOMIC DNA]</scope>
    <source>
        <strain evidence="6">YNYX2018</strain>
        <tissue evidence="6">Adults</tissue>
    </source>
</reference>
<dbReference type="InterPro" id="IPR008984">
    <property type="entry name" value="SMAD_FHA_dom_sf"/>
</dbReference>
<dbReference type="GO" id="GO:0005524">
    <property type="term" value="F:ATP binding"/>
    <property type="evidence" value="ECO:0007669"/>
    <property type="project" value="UniProtKB-KW"/>
</dbReference>
<organism evidence="6 7">
    <name type="scientific">Aphidius gifuensis</name>
    <name type="common">Parasitoid wasp</name>
    <dbReference type="NCBI Taxonomy" id="684658"/>
    <lineage>
        <taxon>Eukaryota</taxon>
        <taxon>Metazoa</taxon>
        <taxon>Ecdysozoa</taxon>
        <taxon>Arthropoda</taxon>
        <taxon>Hexapoda</taxon>
        <taxon>Insecta</taxon>
        <taxon>Pterygota</taxon>
        <taxon>Neoptera</taxon>
        <taxon>Endopterygota</taxon>
        <taxon>Hymenoptera</taxon>
        <taxon>Apocrita</taxon>
        <taxon>Ichneumonoidea</taxon>
        <taxon>Braconidae</taxon>
        <taxon>Aphidiinae</taxon>
        <taxon>Aphidius</taxon>
    </lineage>
</organism>
<dbReference type="EMBL" id="JACMRX010000003">
    <property type="protein sequence ID" value="KAF7992468.1"/>
    <property type="molecule type" value="Genomic_DNA"/>
</dbReference>
<name>A0A834XTZ9_APHGI</name>
<dbReference type="InterPro" id="IPR000253">
    <property type="entry name" value="FHA_dom"/>
</dbReference>
<keyword evidence="2" id="KW-0067">ATP-binding</keyword>
<accession>A0A834XTZ9</accession>
<dbReference type="FunFam" id="1.10.510.10:FF:000571">
    <property type="entry name" value="Maternal embryonic leucine zipper kinase"/>
    <property type="match status" value="1"/>
</dbReference>
<gene>
    <name evidence="6" type="ORF">HCN44_001806</name>
</gene>
<evidence type="ECO:0000256" key="2">
    <source>
        <dbReference type="ARBA" id="ARBA00022840"/>
    </source>
</evidence>
<keyword evidence="7" id="KW-1185">Reference proteome</keyword>
<dbReference type="PROSITE" id="PS50006">
    <property type="entry name" value="FHA_DOMAIN"/>
    <property type="match status" value="1"/>
</dbReference>
<sequence length="472" mass="54429">METRLTDLNSNNNDRTLLPGGELQSQSSSSSSPNEISKDTWGILSPCWQRQLDECCLIKNEYTAGRFQHLDIQFNEKNTDSKRLLQTSKTQFIIKRERVTNYKTADYEGDFVVFIYDKSMNGTYINKKKLKNNKGILLHNDTISIASPNYKVFEYLQSTNPVDIPSELAKNYVALRILGYGVCGPVTLIYSKTDYFTLIYSKTDYCPLALKCSRTNSIDERAYQDNFMNEVDILKGLKHPNVIKIVHEINTESEICIMLEFMQGGKLFDRITKNGGLSEKLTKFYFYQIATAVEYLHDKGITHRHLKLENILLLDNDEYTLVKLTDFGFSERINHEVKIKKFHSTSYYDAPEILKNEEKTQYTSQVDVWSLGVMLYVIGNKDLLDVIREGTYDFTPDIFKNISVEAKNLIDKMLTVNPNDRYTAPRVLSSSWLDDTELMEKISHTLKPHINIDNNDNDKIKSQNFDRGIGSK</sequence>
<feature type="domain" description="Protein kinase" evidence="5">
    <location>
        <begin position="172"/>
        <end position="433"/>
    </location>
</feature>
<dbReference type="InterPro" id="IPR000719">
    <property type="entry name" value="Prot_kinase_dom"/>
</dbReference>
<dbReference type="SUPFAM" id="SSF49879">
    <property type="entry name" value="SMAD/FHA domain"/>
    <property type="match status" value="1"/>
</dbReference>
<dbReference type="OrthoDB" id="40902at2759"/>
<keyword evidence="1" id="KW-0547">Nucleotide-binding</keyword>
<proteinExistence type="predicted"/>